<keyword evidence="4" id="KW-1185">Reference proteome</keyword>
<dbReference type="Pfam" id="PF13561">
    <property type="entry name" value="adh_short_C2"/>
    <property type="match status" value="1"/>
</dbReference>
<dbReference type="PRINTS" id="PR00081">
    <property type="entry name" value="GDHRDH"/>
</dbReference>
<dbReference type="InterPro" id="IPR036291">
    <property type="entry name" value="NAD(P)-bd_dom_sf"/>
</dbReference>
<proteinExistence type="inferred from homology"/>
<dbReference type="GO" id="GO:0016491">
    <property type="term" value="F:oxidoreductase activity"/>
    <property type="evidence" value="ECO:0007669"/>
    <property type="project" value="UniProtKB-KW"/>
</dbReference>
<dbReference type="PRINTS" id="PR00080">
    <property type="entry name" value="SDRFAMILY"/>
</dbReference>
<reference evidence="3 4" key="1">
    <citation type="submission" date="2012-08" db="EMBL/GenBank/DDBJ databases">
        <title>Whole genome shotgun sequence of Gordonia namibiensis NBRC 108229.</title>
        <authorList>
            <person name="Isaki-Nakamura S."/>
            <person name="Hosoyama A."/>
            <person name="Tsuchikane K."/>
            <person name="Katsumata H."/>
            <person name="Baba S."/>
            <person name="Yamazaki S."/>
            <person name="Fujita N."/>
        </authorList>
    </citation>
    <scope>NUCLEOTIDE SEQUENCE [LARGE SCALE GENOMIC DNA]</scope>
    <source>
        <strain evidence="3 4">NBRC 108229</strain>
    </source>
</reference>
<dbReference type="AlphaFoldDB" id="K6WND0"/>
<protein>
    <submittedName>
        <fullName evidence="3">Putativeglucose 1-dehydrogenase</fullName>
    </submittedName>
</protein>
<dbReference type="InterPro" id="IPR002347">
    <property type="entry name" value="SDR_fam"/>
</dbReference>
<organism evidence="3 4">
    <name type="scientific">Gordonia namibiensis NBRC 108229</name>
    <dbReference type="NCBI Taxonomy" id="1208314"/>
    <lineage>
        <taxon>Bacteria</taxon>
        <taxon>Bacillati</taxon>
        <taxon>Actinomycetota</taxon>
        <taxon>Actinomycetes</taxon>
        <taxon>Mycobacteriales</taxon>
        <taxon>Gordoniaceae</taxon>
        <taxon>Gordonia</taxon>
    </lineage>
</organism>
<evidence type="ECO:0000256" key="1">
    <source>
        <dbReference type="ARBA" id="ARBA00006484"/>
    </source>
</evidence>
<evidence type="ECO:0000313" key="3">
    <source>
        <dbReference type="EMBL" id="GAC00911.1"/>
    </source>
</evidence>
<dbReference type="SUPFAM" id="SSF51735">
    <property type="entry name" value="NAD(P)-binding Rossmann-fold domains"/>
    <property type="match status" value="1"/>
</dbReference>
<dbReference type="PANTHER" id="PTHR43477:SF1">
    <property type="entry name" value="DIHYDROANTICAPSIN 7-DEHYDROGENASE"/>
    <property type="match status" value="1"/>
</dbReference>
<dbReference type="PANTHER" id="PTHR43477">
    <property type="entry name" value="DIHYDROANTICAPSIN 7-DEHYDROGENASE"/>
    <property type="match status" value="1"/>
</dbReference>
<dbReference type="Proteomes" id="UP000035058">
    <property type="component" value="Unassembled WGS sequence"/>
</dbReference>
<dbReference type="EMBL" id="BAHE01000020">
    <property type="protein sequence ID" value="GAC00911.1"/>
    <property type="molecule type" value="Genomic_DNA"/>
</dbReference>
<keyword evidence="2" id="KW-0560">Oxidoreductase</keyword>
<dbReference type="FunFam" id="3.40.50.720:FF:000084">
    <property type="entry name" value="Short-chain dehydrogenase reductase"/>
    <property type="match status" value="1"/>
</dbReference>
<dbReference type="InterPro" id="IPR051122">
    <property type="entry name" value="SDR_DHRS6-like"/>
</dbReference>
<dbReference type="Gene3D" id="3.40.50.720">
    <property type="entry name" value="NAD(P)-binding Rossmann-like Domain"/>
    <property type="match status" value="1"/>
</dbReference>
<accession>K6WND0</accession>
<evidence type="ECO:0000313" key="4">
    <source>
        <dbReference type="Proteomes" id="UP000035058"/>
    </source>
</evidence>
<comment type="similarity">
    <text evidence="1">Belongs to the short-chain dehydrogenases/reductases (SDR) family.</text>
</comment>
<evidence type="ECO:0000256" key="2">
    <source>
        <dbReference type="ARBA" id="ARBA00023002"/>
    </source>
</evidence>
<name>K6WND0_9ACTN</name>
<comment type="caution">
    <text evidence="3">The sequence shown here is derived from an EMBL/GenBank/DDBJ whole genome shotgun (WGS) entry which is preliminary data.</text>
</comment>
<sequence length="307" mass="31248">MTQDTLGIPAAPRAAIWPDPAEVLLREPVPAQLKETIVSTTLEPDAAAASVKQPGGRLAGKRVLITGTGGGQGEAAQAMFVREGARVAGCDVQEGRAEATAGALAAEGLDVSGSTVDLTDPAAATAWVEESAERLGGIDVLYNNAAGFGFAPFPDITYEMWKHVIDVELNLVFTVTSPAWKHLVASGAGSIINVGSISGIRGVAPLGQAAHSAAKGAIIALTKSLAAEGAEHGLRVNAISPGFVASPATDTAVDAQGRDYMLGLHLIQRAGTGADTAALATYLASDESSWVTGQNIVIDGGWSAGFR</sequence>
<gene>
    <name evidence="3" type="ORF">GONAM_20_00540</name>
</gene>